<dbReference type="Proteomes" id="UP001267710">
    <property type="component" value="Unassembled WGS sequence"/>
</dbReference>
<evidence type="ECO:0000256" key="2">
    <source>
        <dbReference type="ARBA" id="ARBA00022729"/>
    </source>
</evidence>
<dbReference type="CDD" id="cd06326">
    <property type="entry name" value="PBP1_ABC_ligand_binding-like"/>
    <property type="match status" value="1"/>
</dbReference>
<feature type="domain" description="Leucine-binding protein" evidence="3">
    <location>
        <begin position="34"/>
        <end position="365"/>
    </location>
</feature>
<protein>
    <submittedName>
        <fullName evidence="4">Branched-chain amino acid transport system substrate-binding protein</fullName>
    </submittedName>
</protein>
<dbReference type="InterPro" id="IPR028081">
    <property type="entry name" value="Leu-bd"/>
</dbReference>
<dbReference type="PANTHER" id="PTHR47235:SF1">
    <property type="entry name" value="BLR6548 PROTEIN"/>
    <property type="match status" value="1"/>
</dbReference>
<evidence type="ECO:0000313" key="5">
    <source>
        <dbReference type="Proteomes" id="UP001267710"/>
    </source>
</evidence>
<gene>
    <name evidence="4" type="ORF">QE399_000729</name>
</gene>
<evidence type="ECO:0000313" key="4">
    <source>
        <dbReference type="EMBL" id="MDR6213040.1"/>
    </source>
</evidence>
<dbReference type="Pfam" id="PF13458">
    <property type="entry name" value="Peripla_BP_6"/>
    <property type="match status" value="1"/>
</dbReference>
<keyword evidence="5" id="KW-1185">Reference proteome</keyword>
<keyword evidence="2" id="KW-0732">Signal</keyword>
<dbReference type="Gene3D" id="3.40.50.2300">
    <property type="match status" value="2"/>
</dbReference>
<reference evidence="4 5" key="1">
    <citation type="submission" date="2023-08" db="EMBL/GenBank/DDBJ databases">
        <title>Functional and genomic diversity of the sorghum phyllosphere microbiome.</title>
        <authorList>
            <person name="Shade A."/>
        </authorList>
    </citation>
    <scope>NUCLEOTIDE SEQUENCE [LARGE SCALE GENOMIC DNA]</scope>
    <source>
        <strain evidence="4 5">SORGH_AS_0335</strain>
    </source>
</reference>
<dbReference type="SUPFAM" id="SSF53822">
    <property type="entry name" value="Periplasmic binding protein-like I"/>
    <property type="match status" value="1"/>
</dbReference>
<dbReference type="InterPro" id="IPR028082">
    <property type="entry name" value="Peripla_BP_I"/>
</dbReference>
<comment type="similarity">
    <text evidence="1">Belongs to the leucine-binding protein family.</text>
</comment>
<accession>A0ABU1I751</accession>
<proteinExistence type="inferred from homology"/>
<dbReference type="PANTHER" id="PTHR47235">
    <property type="entry name" value="BLR6548 PROTEIN"/>
    <property type="match status" value="1"/>
</dbReference>
<dbReference type="EMBL" id="JAVIZX010000001">
    <property type="protein sequence ID" value="MDR6213040.1"/>
    <property type="molecule type" value="Genomic_DNA"/>
</dbReference>
<comment type="caution">
    <text evidence="4">The sequence shown here is derived from an EMBL/GenBank/DDBJ whole genome shotgun (WGS) entry which is preliminary data.</text>
</comment>
<name>A0ABU1I751_9BURK</name>
<sequence length="376" mass="39900">MKDNDMWGRRQFSIGLGAAALGGFSLARAQGDTVVLGQSAPLTGPAAQLGVQFQAGAKLYFDQHNAQGRRTIELRTLDDGYDPERCAANTRKFIADDVFALFGYVGTPTSLAALPLATQGKLPFFAPFTGAEALRQPFNRLVFHVRASYNDETAVIARQLVNLGMQRIGVFHQNDSYGRAGLEGMTKALAEHQLKPAAVATVERNSEDVAAAVKTLVAASPQAVLQVATYAASAAFIRAARKAGYGGKFYNLSFVGTQALADALGAEADGVVVSQVMPSPFQTTKQVSREFLDAIKKGGGAVKPNYSTLEGYLAARVFAEGLRRAGDKASRDALINGLESVGPQVSGFQLAFSGNNHSGSRFVEMSMLKADGRVLV</sequence>
<organism evidence="4 5">
    <name type="scientific">Paracidovorax wautersii</name>
    <dbReference type="NCBI Taxonomy" id="1177982"/>
    <lineage>
        <taxon>Bacteria</taxon>
        <taxon>Pseudomonadati</taxon>
        <taxon>Pseudomonadota</taxon>
        <taxon>Betaproteobacteria</taxon>
        <taxon>Burkholderiales</taxon>
        <taxon>Comamonadaceae</taxon>
        <taxon>Paracidovorax</taxon>
    </lineage>
</organism>
<evidence type="ECO:0000259" key="3">
    <source>
        <dbReference type="Pfam" id="PF13458"/>
    </source>
</evidence>
<evidence type="ECO:0000256" key="1">
    <source>
        <dbReference type="ARBA" id="ARBA00010062"/>
    </source>
</evidence>